<feature type="chain" id="PRO_5045673607" evidence="1">
    <location>
        <begin position="19"/>
        <end position="334"/>
    </location>
</feature>
<evidence type="ECO:0000313" key="2">
    <source>
        <dbReference type="EMBL" id="KAL0859776.1"/>
    </source>
</evidence>
<dbReference type="InterPro" id="IPR015943">
    <property type="entry name" value="WD40/YVTN_repeat-like_dom_sf"/>
</dbReference>
<dbReference type="Gene3D" id="2.130.10.10">
    <property type="entry name" value="YVTN repeat-like/Quinoprotein amine dehydrogenase"/>
    <property type="match status" value="1"/>
</dbReference>
<keyword evidence="1" id="KW-0732">Signal</keyword>
<name>A0ABR3H4Q3_LOXSC</name>
<gene>
    <name evidence="2" type="ORF">ABMA27_010132</name>
</gene>
<accession>A0ABR3H4Q3</accession>
<dbReference type="EMBL" id="JBEUOH010000026">
    <property type="protein sequence ID" value="KAL0859776.1"/>
    <property type="molecule type" value="Genomic_DNA"/>
</dbReference>
<sequence length="334" mass="36826">MNTFVTFTALLLVGLASTAPVNDDILHIDNELFPELFVIYTGENDITNLVVPVNSLNFEDEPDDEEAFASATAGIYIFFVEENKGLFVLQNKTATKLLENGNDISAASDDNKAVFFGASDGIYTFNAEKKTAEKYGTLTDNIINIAVANATNEIFILTADHIVYKVTEDGTNKEEVTEVKDAQQIVLDSSNNLYFVDNKKQVYVRLYEDGTVKKIKDLPAHPSSVKLLRPPIVIDDSVPVIAGKKAFLAYSNGTAEFAEIILDTKPTAYSVEPSLLVYAAHDKKIYEYNILNIVVLGLLQEGLEELSEVKSHFSGQTSEIQNMATKSMKTIRAN</sequence>
<proteinExistence type="predicted"/>
<evidence type="ECO:0000256" key="1">
    <source>
        <dbReference type="SAM" id="SignalP"/>
    </source>
</evidence>
<keyword evidence="3" id="KW-1185">Reference proteome</keyword>
<protein>
    <submittedName>
        <fullName evidence="2">Uncharacterized protein</fullName>
    </submittedName>
</protein>
<dbReference type="Proteomes" id="UP001549920">
    <property type="component" value="Unassembled WGS sequence"/>
</dbReference>
<dbReference type="SUPFAM" id="SSF101898">
    <property type="entry name" value="NHL repeat"/>
    <property type="match status" value="1"/>
</dbReference>
<comment type="caution">
    <text evidence="2">The sequence shown here is derived from an EMBL/GenBank/DDBJ whole genome shotgun (WGS) entry which is preliminary data.</text>
</comment>
<reference evidence="2 3" key="1">
    <citation type="submission" date="2024-06" db="EMBL/GenBank/DDBJ databases">
        <title>A chromosome-level genome assembly of beet webworm, Loxostege sticticalis.</title>
        <authorList>
            <person name="Zhang Y."/>
        </authorList>
    </citation>
    <scope>NUCLEOTIDE SEQUENCE [LARGE SCALE GENOMIC DNA]</scope>
    <source>
        <strain evidence="2">AQ026</strain>
        <tissue evidence="2">Whole body</tissue>
    </source>
</reference>
<feature type="signal peptide" evidence="1">
    <location>
        <begin position="1"/>
        <end position="18"/>
    </location>
</feature>
<organism evidence="2 3">
    <name type="scientific">Loxostege sticticalis</name>
    <name type="common">Beet webworm moth</name>
    <dbReference type="NCBI Taxonomy" id="481309"/>
    <lineage>
        <taxon>Eukaryota</taxon>
        <taxon>Metazoa</taxon>
        <taxon>Ecdysozoa</taxon>
        <taxon>Arthropoda</taxon>
        <taxon>Hexapoda</taxon>
        <taxon>Insecta</taxon>
        <taxon>Pterygota</taxon>
        <taxon>Neoptera</taxon>
        <taxon>Endopterygota</taxon>
        <taxon>Lepidoptera</taxon>
        <taxon>Glossata</taxon>
        <taxon>Ditrysia</taxon>
        <taxon>Pyraloidea</taxon>
        <taxon>Crambidae</taxon>
        <taxon>Pyraustinae</taxon>
        <taxon>Loxostege</taxon>
    </lineage>
</organism>
<evidence type="ECO:0000313" key="3">
    <source>
        <dbReference type="Proteomes" id="UP001549920"/>
    </source>
</evidence>